<dbReference type="InterPro" id="IPR024344">
    <property type="entry name" value="MDMPI_metal-binding"/>
</dbReference>
<dbReference type="InterPro" id="IPR017520">
    <property type="entry name" value="CHP03086"/>
</dbReference>
<protein>
    <submittedName>
        <fullName evidence="3">TIGR03086 family metal-binding protein</fullName>
    </submittedName>
</protein>
<proteinExistence type="predicted"/>
<comment type="caution">
    <text evidence="3">The sequence shown here is derived from an EMBL/GenBank/DDBJ whole genome shotgun (WGS) entry which is preliminary data.</text>
</comment>
<feature type="domain" description="Mycothiol-dependent maleylpyruvate isomerase metal-binding" evidence="2">
    <location>
        <begin position="30"/>
        <end position="145"/>
    </location>
</feature>
<keyword evidence="4" id="KW-1185">Reference proteome</keyword>
<dbReference type="Proteomes" id="UP001501414">
    <property type="component" value="Unassembled WGS sequence"/>
</dbReference>
<dbReference type="InterPro" id="IPR017517">
    <property type="entry name" value="Maleyloyr_isom"/>
</dbReference>
<evidence type="ECO:0000313" key="3">
    <source>
        <dbReference type="EMBL" id="GAA1386997.1"/>
    </source>
</evidence>
<evidence type="ECO:0000313" key="4">
    <source>
        <dbReference type="Proteomes" id="UP001501414"/>
    </source>
</evidence>
<dbReference type="InterPro" id="IPR034660">
    <property type="entry name" value="DinB/YfiT-like"/>
</dbReference>
<evidence type="ECO:0000256" key="1">
    <source>
        <dbReference type="SAM" id="MobiDB-lite"/>
    </source>
</evidence>
<accession>A0ABN1XPW3</accession>
<feature type="region of interest" description="Disordered" evidence="1">
    <location>
        <begin position="186"/>
        <end position="205"/>
    </location>
</feature>
<gene>
    <name evidence="3" type="ORF">GCM10009613_21860</name>
</gene>
<dbReference type="EMBL" id="BAAAJK010000007">
    <property type="protein sequence ID" value="GAA1386997.1"/>
    <property type="molecule type" value="Genomic_DNA"/>
</dbReference>
<sequence length="205" mass="21256">MTNQPTSATAPTALAEDPRPRYFRALSWVSGLVAAVPDDRMADPTPCDGFDVRTLLAHLVTTVRRPAAVAAGTDPLAAPLVSEDVLDAPAPAYVAEAAALRAAWSGPDGDALLDRLARLPFGEVPGRVALTVYLNETLVHGWDLAVATGQDPEADPDLATAALAAAQVHLPAAVRGGPVPFAAVVEPAPDAGPTERLANWSGHRR</sequence>
<name>A0ABN1XPW3_9PSEU</name>
<dbReference type="Gene3D" id="1.20.120.450">
    <property type="entry name" value="dinb family like domain"/>
    <property type="match status" value="1"/>
</dbReference>
<dbReference type="NCBIfam" id="TIGR03083">
    <property type="entry name" value="maleylpyruvate isomerase family mycothiol-dependent enzyme"/>
    <property type="match status" value="1"/>
</dbReference>
<reference evidence="3 4" key="1">
    <citation type="journal article" date="2019" name="Int. J. Syst. Evol. Microbiol.">
        <title>The Global Catalogue of Microorganisms (GCM) 10K type strain sequencing project: providing services to taxonomists for standard genome sequencing and annotation.</title>
        <authorList>
            <consortium name="The Broad Institute Genomics Platform"/>
            <consortium name="The Broad Institute Genome Sequencing Center for Infectious Disease"/>
            <person name="Wu L."/>
            <person name="Ma J."/>
        </authorList>
    </citation>
    <scope>NUCLEOTIDE SEQUENCE [LARGE SCALE GENOMIC DNA]</scope>
    <source>
        <strain evidence="3 4">JCM 11896</strain>
    </source>
</reference>
<dbReference type="NCBIfam" id="TIGR03086">
    <property type="entry name" value="TIGR03086 family metal-binding protein"/>
    <property type="match status" value="1"/>
</dbReference>
<dbReference type="SUPFAM" id="SSF109854">
    <property type="entry name" value="DinB/YfiT-like putative metalloenzymes"/>
    <property type="match status" value="1"/>
</dbReference>
<dbReference type="RefSeq" id="WP_344021108.1">
    <property type="nucleotide sequence ID" value="NZ_BAAAJK010000007.1"/>
</dbReference>
<dbReference type="Pfam" id="PF11716">
    <property type="entry name" value="MDMPI_N"/>
    <property type="match status" value="1"/>
</dbReference>
<organism evidence="3 4">
    <name type="scientific">Pseudonocardia kongjuensis</name>
    <dbReference type="NCBI Taxonomy" id="102227"/>
    <lineage>
        <taxon>Bacteria</taxon>
        <taxon>Bacillati</taxon>
        <taxon>Actinomycetota</taxon>
        <taxon>Actinomycetes</taxon>
        <taxon>Pseudonocardiales</taxon>
        <taxon>Pseudonocardiaceae</taxon>
        <taxon>Pseudonocardia</taxon>
    </lineage>
</organism>
<evidence type="ECO:0000259" key="2">
    <source>
        <dbReference type="Pfam" id="PF11716"/>
    </source>
</evidence>